<proteinExistence type="predicted"/>
<gene>
    <name evidence="1" type="ORF">TU86_06635</name>
</gene>
<dbReference type="InterPro" id="IPR021352">
    <property type="entry name" value="DUF2971"/>
</dbReference>
<comment type="caution">
    <text evidence="1">The sequence shown here is derived from an EMBL/GenBank/DDBJ whole genome shotgun (WGS) entry which is preliminary data.</text>
</comment>
<protein>
    <recommendedName>
        <fullName evidence="3">DUF2971 domain-containing protein</fullName>
    </recommendedName>
</protein>
<dbReference type="Pfam" id="PF11185">
    <property type="entry name" value="DUF2971"/>
    <property type="match status" value="1"/>
</dbReference>
<sequence>MESNTKTTPPKTLYRYRPLGNSDLVKRELDAILNSYLYAPRFEQMNDPMEAMFELSFDDLYTALLPKEIFETGRKVIKAAAETAKKSGLISMSATHLDYPLWAYYASNFEGMCLEFDTQELAIADLHQHLLVPVVYDSVAPEPVSFGLLAISQPMEVVNKRLMQKRQEWQHEKEWRYLGGKEGRQHYTDLALKRIYLGPRIALKTKKNILYKMKGRPVEIYEGSVHGYDVKFNCIQKGISREECKRTGAGSFDRNLITSNNKELHAVLGESLDHLEQTINGLCSHPNLERIDGVCTSNNETLIRITATYRLKDGCDISRNHWFDAHMKRMP</sequence>
<reference evidence="1 2" key="1">
    <citation type="submission" date="2015-02" db="EMBL/GenBank/DDBJ databases">
        <title>Pseudomonas helleri sp. nov. and Pseudomonas weihenstephanensis sp. nov., isolated from raw cows milk.</title>
        <authorList>
            <person name="von Neubeck M."/>
            <person name="Huptas C."/>
            <person name="Wenning M."/>
            <person name="Scherer S."/>
        </authorList>
    </citation>
    <scope>NUCLEOTIDE SEQUENCE [LARGE SCALE GENOMIC DNA]</scope>
    <source>
        <strain evidence="1 2">DSM 29166</strain>
    </source>
</reference>
<evidence type="ECO:0000313" key="2">
    <source>
        <dbReference type="Proteomes" id="UP000036325"/>
    </source>
</evidence>
<organism evidence="1 2">
    <name type="scientific">Pseudomonas weihenstephanensis</name>
    <dbReference type="NCBI Taxonomy" id="1608994"/>
    <lineage>
        <taxon>Bacteria</taxon>
        <taxon>Pseudomonadati</taxon>
        <taxon>Pseudomonadota</taxon>
        <taxon>Gammaproteobacteria</taxon>
        <taxon>Pseudomonadales</taxon>
        <taxon>Pseudomonadaceae</taxon>
        <taxon>Pseudomonas</taxon>
    </lineage>
</organism>
<name>A0A0J6ISH8_9PSED</name>
<evidence type="ECO:0008006" key="3">
    <source>
        <dbReference type="Google" id="ProtNLM"/>
    </source>
</evidence>
<dbReference type="PATRIC" id="fig|1608994.3.peg.1927"/>
<accession>A0A0J6ISH8</accession>
<dbReference type="EMBL" id="JYLF01000002">
    <property type="protein sequence ID" value="KMN14962.1"/>
    <property type="molecule type" value="Genomic_DNA"/>
</dbReference>
<dbReference type="AlphaFoldDB" id="A0A0J6ISH8"/>
<dbReference type="Proteomes" id="UP000036325">
    <property type="component" value="Unassembled WGS sequence"/>
</dbReference>
<evidence type="ECO:0000313" key="1">
    <source>
        <dbReference type="EMBL" id="KMN14962.1"/>
    </source>
</evidence>